<dbReference type="EMBL" id="CABIKM010000001">
    <property type="protein sequence ID" value="VUZ83667.1"/>
    <property type="molecule type" value="Genomic_DNA"/>
</dbReference>
<dbReference type="Proteomes" id="UP000334340">
    <property type="component" value="Unassembled WGS sequence"/>
</dbReference>
<evidence type="ECO:0000313" key="1">
    <source>
        <dbReference type="EMBL" id="VUZ83667.1"/>
    </source>
</evidence>
<keyword evidence="2" id="KW-1185">Reference proteome</keyword>
<sequence>MRTVPEMGWADLDDSPLLDAMAGLFDVLVTVDKNLPKQQRVQTRPFGVVVLRARTNRLAELLPLVSALRATVEELHPGEVRELVGSIGLY</sequence>
<proteinExistence type="predicted"/>
<dbReference type="AlphaFoldDB" id="A0A564ZFK2"/>
<name>A0A564ZFK2_9BACT</name>
<reference evidence="1 2" key="1">
    <citation type="submission" date="2019-07" db="EMBL/GenBank/DDBJ databases">
        <authorList>
            <person name="Cremers G."/>
        </authorList>
    </citation>
    <scope>NUCLEOTIDE SEQUENCE [LARGE SCALE GENOMIC DNA]</scope>
</reference>
<evidence type="ECO:0000313" key="2">
    <source>
        <dbReference type="Proteomes" id="UP000334340"/>
    </source>
</evidence>
<accession>A0A564ZFK2</accession>
<gene>
    <name evidence="1" type="ORF">MELA_00020</name>
</gene>
<organism evidence="1 2">
    <name type="scientific">Candidatus Methylomirabilis lanthanidiphila</name>
    <dbReference type="NCBI Taxonomy" id="2211376"/>
    <lineage>
        <taxon>Bacteria</taxon>
        <taxon>Candidatus Methylomirabilota</taxon>
        <taxon>Candidatus Methylomirabilia</taxon>
        <taxon>Candidatus Methylomirabilales</taxon>
        <taxon>Candidatus Methylomirabilaceae</taxon>
        <taxon>Candidatus Methylomirabilis</taxon>
    </lineage>
</organism>
<evidence type="ECO:0008006" key="3">
    <source>
        <dbReference type="Google" id="ProtNLM"/>
    </source>
</evidence>
<protein>
    <recommendedName>
        <fullName evidence="3">DUF5615 domain-containing protein</fullName>
    </recommendedName>
</protein>